<evidence type="ECO:0000256" key="4">
    <source>
        <dbReference type="SAM" id="MobiDB-lite"/>
    </source>
</evidence>
<evidence type="ECO:0000256" key="1">
    <source>
        <dbReference type="ARBA" id="ARBA00006739"/>
    </source>
</evidence>
<feature type="domain" description="NodB homology" evidence="6">
    <location>
        <begin position="98"/>
        <end position="285"/>
    </location>
</feature>
<feature type="transmembrane region" description="Helical" evidence="5">
    <location>
        <begin position="649"/>
        <end position="669"/>
    </location>
</feature>
<dbReference type="PANTHER" id="PTHR43630">
    <property type="entry name" value="POLY-BETA-1,6-N-ACETYL-D-GLUCOSAMINE SYNTHASE"/>
    <property type="match status" value="1"/>
</dbReference>
<dbReference type="Pfam" id="PF13641">
    <property type="entry name" value="Glyco_tranf_2_3"/>
    <property type="match status" value="1"/>
</dbReference>
<dbReference type="PATRIC" id="fig|37927.3.peg.1468"/>
<dbReference type="STRING" id="37927.SA2016_1420"/>
<proteinExistence type="inferred from homology"/>
<dbReference type="PROSITE" id="PS51677">
    <property type="entry name" value="NODB"/>
    <property type="match status" value="1"/>
</dbReference>
<evidence type="ECO:0000259" key="6">
    <source>
        <dbReference type="PROSITE" id="PS51677"/>
    </source>
</evidence>
<feature type="transmembrane region" description="Helical" evidence="5">
    <location>
        <begin position="690"/>
        <end position="710"/>
    </location>
</feature>
<keyword evidence="5" id="KW-1133">Transmembrane helix</keyword>
<accession>A0A126ZY64</accession>
<dbReference type="Gene3D" id="3.20.20.370">
    <property type="entry name" value="Glycoside hydrolase/deacetylase"/>
    <property type="match status" value="1"/>
</dbReference>
<keyword evidence="3 7" id="KW-0808">Transferase</keyword>
<gene>
    <name evidence="7" type="ORF">SA2016_1420</name>
</gene>
<evidence type="ECO:0000256" key="2">
    <source>
        <dbReference type="ARBA" id="ARBA00022676"/>
    </source>
</evidence>
<sequence>MTGTHTPVRGSRKPPRVRAAASRKPGRVRTHWIVLAALLVGLALALAVQGYTQHLAGIGDDSVPAATGSDGVPASVLHGGPVVDARSSAVRTARPAEHTLALTFDDGPDPTWTPRILDVLKAHHVHATFFVVGTAAIDHPDLIRRMIAEGHEVGIHTLTHADLGQIPEWRRQLEVQGAQRAVAGITGKTATLLRPPYSSENDAVTTQAWSAMLSSASDGYLTVLSTLDSEDWSRPGVPQIVKNAVPTGSQGQVLLMHDGGGDRSQTVAALDQVLDRAAAQGDRVTSVGDALGLATMRTAPPSEQLIGEAFVGGIQASGTVVAVISWLLAASGVVTLVRAVLVVAVASRHHRLARRGRRRRDVPLLPEVTEPVTVIVPAYNESAGIEAAVRSIAASEHPVEIIVVDDGSTDGTADIVEALALPGVIVVRQENGGKPSALNTGLRAASHEIVVMVDGDTVFEPGTVHDLVQPLADPRVGAVSGNTKVANRGGVLGAWQHIEYVVGFNLDRRLFDLAECMPTVPGAIGAFRRDVLLRLGGVSSDTLAEDTDLTMALCRDGWRVVYKDSARAWTEAPATLGALWKQRYRWCYGTLQAMWKHRGAVLQGGAAGKLGRRGLGYLLVLQVLLPLFAPIVDVFALYGLVFLDPVRIAVLWLAFMGAQLAMAAYAFRLDREKLAPLWTLPLQQVVYRQLMYLVVIQSVFTALAGLHLKWHRMERYGSLNVPAPTQGPVSR</sequence>
<comment type="similarity">
    <text evidence="1">Belongs to the glycosyltransferase 2 family.</text>
</comment>
<evidence type="ECO:0000313" key="8">
    <source>
        <dbReference type="Proteomes" id="UP000070134"/>
    </source>
</evidence>
<dbReference type="GO" id="GO:0005975">
    <property type="term" value="P:carbohydrate metabolic process"/>
    <property type="evidence" value="ECO:0007669"/>
    <property type="project" value="InterPro"/>
</dbReference>
<evidence type="ECO:0000313" key="7">
    <source>
        <dbReference type="EMBL" id="AMM32099.1"/>
    </source>
</evidence>
<dbReference type="InterPro" id="IPR029044">
    <property type="entry name" value="Nucleotide-diphossugar_trans"/>
</dbReference>
<dbReference type="InterPro" id="IPR011330">
    <property type="entry name" value="Glyco_hydro/deAcase_b/a-brl"/>
</dbReference>
<dbReference type="Proteomes" id="UP000070134">
    <property type="component" value="Chromosome"/>
</dbReference>
<dbReference type="RefSeq" id="WP_229710706.1">
    <property type="nucleotide sequence ID" value="NZ_BMKT01000004.1"/>
</dbReference>
<dbReference type="InterPro" id="IPR002509">
    <property type="entry name" value="NODB_dom"/>
</dbReference>
<feature type="region of interest" description="Disordered" evidence="4">
    <location>
        <begin position="1"/>
        <end position="23"/>
    </location>
</feature>
<dbReference type="SUPFAM" id="SSF88713">
    <property type="entry name" value="Glycoside hydrolase/deacetylase"/>
    <property type="match status" value="1"/>
</dbReference>
<keyword evidence="5" id="KW-0472">Membrane</keyword>
<dbReference type="GO" id="GO:0016810">
    <property type="term" value="F:hydrolase activity, acting on carbon-nitrogen (but not peptide) bonds"/>
    <property type="evidence" value="ECO:0007669"/>
    <property type="project" value="InterPro"/>
</dbReference>
<reference evidence="7 8" key="1">
    <citation type="submission" date="2016-02" db="EMBL/GenBank/DDBJ databases">
        <title>Complete genome of Sinomonas atrocyanea KCTC 3377.</title>
        <authorList>
            <person name="Kim K.M."/>
        </authorList>
    </citation>
    <scope>NUCLEOTIDE SEQUENCE [LARGE SCALE GENOMIC DNA]</scope>
    <source>
        <strain evidence="7 8">KCTC 3377</strain>
    </source>
</reference>
<evidence type="ECO:0000256" key="5">
    <source>
        <dbReference type="SAM" id="Phobius"/>
    </source>
</evidence>
<dbReference type="PANTHER" id="PTHR43630:SF1">
    <property type="entry name" value="POLY-BETA-1,6-N-ACETYL-D-GLUCOSAMINE SYNTHASE"/>
    <property type="match status" value="1"/>
</dbReference>
<dbReference type="SUPFAM" id="SSF53448">
    <property type="entry name" value="Nucleotide-diphospho-sugar transferases"/>
    <property type="match status" value="1"/>
</dbReference>
<name>A0A126ZY64_9MICC</name>
<evidence type="ECO:0000256" key="3">
    <source>
        <dbReference type="ARBA" id="ARBA00022679"/>
    </source>
</evidence>
<keyword evidence="5" id="KW-0812">Transmembrane</keyword>
<keyword evidence="2" id="KW-0328">Glycosyltransferase</keyword>
<dbReference type="Gene3D" id="3.90.550.10">
    <property type="entry name" value="Spore Coat Polysaccharide Biosynthesis Protein SpsA, Chain A"/>
    <property type="match status" value="1"/>
</dbReference>
<protein>
    <submittedName>
        <fullName evidence="7">Bi-functional transferase/deacetylase</fullName>
    </submittedName>
</protein>
<dbReference type="GO" id="GO:0016757">
    <property type="term" value="F:glycosyltransferase activity"/>
    <property type="evidence" value="ECO:0007669"/>
    <property type="project" value="UniProtKB-KW"/>
</dbReference>
<feature type="transmembrane region" description="Helical" evidence="5">
    <location>
        <begin position="617"/>
        <end position="643"/>
    </location>
</feature>
<dbReference type="CDD" id="cd06423">
    <property type="entry name" value="CESA_like"/>
    <property type="match status" value="1"/>
</dbReference>
<dbReference type="Pfam" id="PF01522">
    <property type="entry name" value="Polysacc_deac_1"/>
    <property type="match status" value="1"/>
</dbReference>
<dbReference type="EMBL" id="CP014518">
    <property type="protein sequence ID" value="AMM32099.1"/>
    <property type="molecule type" value="Genomic_DNA"/>
</dbReference>
<keyword evidence="8" id="KW-1185">Reference proteome</keyword>
<dbReference type="AlphaFoldDB" id="A0A126ZY64"/>
<organism evidence="7 8">
    <name type="scientific">Sinomonas atrocyanea</name>
    <dbReference type="NCBI Taxonomy" id="37927"/>
    <lineage>
        <taxon>Bacteria</taxon>
        <taxon>Bacillati</taxon>
        <taxon>Actinomycetota</taxon>
        <taxon>Actinomycetes</taxon>
        <taxon>Micrococcales</taxon>
        <taxon>Micrococcaceae</taxon>
        <taxon>Sinomonas</taxon>
    </lineage>
</organism>
<dbReference type="KEGG" id="satk:SA2016_1420"/>